<dbReference type="EMBL" id="CAWUHD010000052">
    <property type="protein sequence ID" value="CAK7223858.1"/>
    <property type="molecule type" value="Genomic_DNA"/>
</dbReference>
<protein>
    <submittedName>
        <fullName evidence="2">Uncharacterized protein</fullName>
    </submittedName>
</protein>
<evidence type="ECO:0000313" key="3">
    <source>
        <dbReference type="Proteomes" id="UP001642482"/>
    </source>
</evidence>
<comment type="caution">
    <text evidence="2">The sequence shown here is derived from an EMBL/GenBank/DDBJ whole genome shotgun (WGS) entry which is preliminary data.</text>
</comment>
<reference evidence="2 3" key="1">
    <citation type="submission" date="2024-01" db="EMBL/GenBank/DDBJ databases">
        <authorList>
            <person name="Allen C."/>
            <person name="Tagirdzhanova G."/>
        </authorList>
    </citation>
    <scope>NUCLEOTIDE SEQUENCE [LARGE SCALE GENOMIC DNA]</scope>
</reference>
<evidence type="ECO:0000256" key="1">
    <source>
        <dbReference type="SAM" id="MobiDB-lite"/>
    </source>
</evidence>
<proteinExistence type="predicted"/>
<organism evidence="2 3">
    <name type="scientific">Sporothrix eucalyptigena</name>
    <dbReference type="NCBI Taxonomy" id="1812306"/>
    <lineage>
        <taxon>Eukaryota</taxon>
        <taxon>Fungi</taxon>
        <taxon>Dikarya</taxon>
        <taxon>Ascomycota</taxon>
        <taxon>Pezizomycotina</taxon>
        <taxon>Sordariomycetes</taxon>
        <taxon>Sordariomycetidae</taxon>
        <taxon>Ophiostomatales</taxon>
        <taxon>Ophiostomataceae</taxon>
        <taxon>Sporothrix</taxon>
    </lineage>
</organism>
<dbReference type="Proteomes" id="UP001642482">
    <property type="component" value="Unassembled WGS sequence"/>
</dbReference>
<name>A0ABP0BW10_9PEZI</name>
<evidence type="ECO:0000313" key="2">
    <source>
        <dbReference type="EMBL" id="CAK7223858.1"/>
    </source>
</evidence>
<accession>A0ABP0BW10</accession>
<keyword evidence="3" id="KW-1185">Reference proteome</keyword>
<gene>
    <name evidence="2" type="ORF">SEUCBS140593_005375</name>
</gene>
<feature type="region of interest" description="Disordered" evidence="1">
    <location>
        <begin position="1"/>
        <end position="32"/>
    </location>
</feature>
<sequence>MSISNANSDFEKGEESKSVTMPASEEPQAGGHLAEVDFAEGTLVFMGHGEVMSRSFNLLSACATGITTGNSWAVLGAGIIASIYNGGPPGAIYE</sequence>